<comment type="pathway">
    <text evidence="7">Carbohydrate biosynthesis; gluconeogenesis.</text>
</comment>
<dbReference type="InterPro" id="IPR013785">
    <property type="entry name" value="Aldolase_TIM"/>
</dbReference>
<protein>
    <recommendedName>
        <fullName evidence="7">Triosephosphate isomerase</fullName>
        <ecNumber evidence="7">5.3.1.1</ecNumber>
    </recommendedName>
</protein>
<dbReference type="PANTHER" id="PTHR21139">
    <property type="entry name" value="TRIOSEPHOSPHATE ISOMERASE"/>
    <property type="match status" value="1"/>
</dbReference>
<keyword evidence="5 7" id="KW-0324">Glycolysis</keyword>
<evidence type="ECO:0000256" key="1">
    <source>
        <dbReference type="ARBA" id="ARBA00004680"/>
    </source>
</evidence>
<dbReference type="GO" id="GO:0019563">
    <property type="term" value="P:glycerol catabolic process"/>
    <property type="evidence" value="ECO:0007669"/>
    <property type="project" value="TreeGrafter"/>
</dbReference>
<dbReference type="GO" id="GO:0006094">
    <property type="term" value="P:gluconeogenesis"/>
    <property type="evidence" value="ECO:0007669"/>
    <property type="project" value="UniProtKB-UniPathway"/>
</dbReference>
<dbReference type="PROSITE" id="PS00171">
    <property type="entry name" value="TIM_1"/>
    <property type="match status" value="1"/>
</dbReference>
<comment type="subunit">
    <text evidence="3">Homodimer.</text>
</comment>
<reference evidence="8" key="1">
    <citation type="journal article" date="2020" name="J. Eukaryot. Microbiol.">
        <title>De novo Sequencing, Assembly and Annotation of the Transcriptome for the Free-Living Testate Amoeba Arcella intermedia.</title>
        <authorList>
            <person name="Ribeiro G.M."/>
            <person name="Porfirio-Sousa A.L."/>
            <person name="Maurer-Alcala X.X."/>
            <person name="Katz L.A."/>
            <person name="Lahr D.J.G."/>
        </authorList>
    </citation>
    <scope>NUCLEOTIDE SEQUENCE</scope>
</reference>
<sequence>MLRVLDAVSPGVLVAAQNAWKEPKGAYTGEVSVEQLRESGVRWVILGHSERRSIFAEGDALVGEKSLVAVRSGLSVVFCCGELLEERKGGTTLQVVIRQLSPLKGLKPEEWKKIVIAYEPVWAIGTGVVATPEQAQETHRQIRQWLADQVSPEVAQTTRIIYGGSVNGKNCLELARQPDIDGFLVGGASLKADEFITICLSGQQAKSNL</sequence>
<dbReference type="UniPathway" id="UPA00109">
    <property type="reaction ID" value="UER00189"/>
</dbReference>
<proteinExistence type="inferred from homology"/>
<evidence type="ECO:0000313" key="8">
    <source>
        <dbReference type="EMBL" id="NDV35564.1"/>
    </source>
</evidence>
<evidence type="ECO:0000256" key="3">
    <source>
        <dbReference type="ARBA" id="ARBA00011738"/>
    </source>
</evidence>
<dbReference type="GO" id="GO:0046166">
    <property type="term" value="P:glyceraldehyde-3-phosphate biosynthetic process"/>
    <property type="evidence" value="ECO:0007669"/>
    <property type="project" value="TreeGrafter"/>
</dbReference>
<dbReference type="EC" id="5.3.1.1" evidence="7"/>
<evidence type="ECO:0000256" key="5">
    <source>
        <dbReference type="ARBA" id="ARBA00023152"/>
    </source>
</evidence>
<dbReference type="PROSITE" id="PS51440">
    <property type="entry name" value="TIM_2"/>
    <property type="match status" value="1"/>
</dbReference>
<dbReference type="PANTHER" id="PTHR21139:SF2">
    <property type="entry name" value="TRIOSEPHOSPHATE ISOMERASE"/>
    <property type="match status" value="1"/>
</dbReference>
<evidence type="ECO:0000256" key="2">
    <source>
        <dbReference type="ARBA" id="ARBA00007422"/>
    </source>
</evidence>
<keyword evidence="6 7" id="KW-0413">Isomerase</keyword>
<accession>A0A6B2LEZ1</accession>
<dbReference type="GO" id="GO:0006096">
    <property type="term" value="P:glycolytic process"/>
    <property type="evidence" value="ECO:0007669"/>
    <property type="project" value="UniProtKB-UniPathway"/>
</dbReference>
<comment type="pathway">
    <text evidence="1 7">Carbohydrate degradation; glycolysis; D-glyceraldehyde 3-phosphate from glycerone phosphate: step 1/1.</text>
</comment>
<dbReference type="CDD" id="cd00311">
    <property type="entry name" value="TIM"/>
    <property type="match status" value="1"/>
</dbReference>
<dbReference type="GO" id="GO:0004807">
    <property type="term" value="F:triose-phosphate isomerase activity"/>
    <property type="evidence" value="ECO:0007669"/>
    <property type="project" value="UniProtKB-EC"/>
</dbReference>
<dbReference type="EMBL" id="GIBP01006595">
    <property type="protein sequence ID" value="NDV35564.1"/>
    <property type="molecule type" value="Transcribed_RNA"/>
</dbReference>
<dbReference type="FunFam" id="3.20.20.70:FF:000016">
    <property type="entry name" value="Triosephosphate isomerase"/>
    <property type="match status" value="1"/>
</dbReference>
<dbReference type="InterPro" id="IPR020861">
    <property type="entry name" value="Triosephosphate_isomerase_AS"/>
</dbReference>
<dbReference type="Gene3D" id="3.20.20.70">
    <property type="entry name" value="Aldolase class I"/>
    <property type="match status" value="1"/>
</dbReference>
<comment type="similarity">
    <text evidence="2 7">Belongs to the triosephosphate isomerase family.</text>
</comment>
<evidence type="ECO:0000256" key="6">
    <source>
        <dbReference type="ARBA" id="ARBA00023235"/>
    </source>
</evidence>
<keyword evidence="4 7" id="KW-0312">Gluconeogenesis</keyword>
<dbReference type="InterPro" id="IPR035990">
    <property type="entry name" value="TIM_sf"/>
</dbReference>
<comment type="catalytic activity">
    <reaction evidence="7">
        <text>D-glyceraldehyde 3-phosphate = dihydroxyacetone phosphate</text>
        <dbReference type="Rhea" id="RHEA:18585"/>
        <dbReference type="ChEBI" id="CHEBI:57642"/>
        <dbReference type="ChEBI" id="CHEBI:59776"/>
        <dbReference type="EC" id="5.3.1.1"/>
    </reaction>
</comment>
<dbReference type="SUPFAM" id="SSF51351">
    <property type="entry name" value="Triosephosphate isomerase (TIM)"/>
    <property type="match status" value="1"/>
</dbReference>
<evidence type="ECO:0000256" key="7">
    <source>
        <dbReference type="RuleBase" id="RU363013"/>
    </source>
</evidence>
<dbReference type="AlphaFoldDB" id="A0A6B2LEZ1"/>
<evidence type="ECO:0000256" key="4">
    <source>
        <dbReference type="ARBA" id="ARBA00022432"/>
    </source>
</evidence>
<dbReference type="NCBIfam" id="TIGR00419">
    <property type="entry name" value="tim"/>
    <property type="match status" value="1"/>
</dbReference>
<dbReference type="UniPathway" id="UPA00138"/>
<dbReference type="Pfam" id="PF00121">
    <property type="entry name" value="TIM"/>
    <property type="match status" value="1"/>
</dbReference>
<name>A0A6B2LEZ1_9EUKA</name>
<dbReference type="GO" id="GO:0005829">
    <property type="term" value="C:cytosol"/>
    <property type="evidence" value="ECO:0007669"/>
    <property type="project" value="TreeGrafter"/>
</dbReference>
<organism evidence="8">
    <name type="scientific">Arcella intermedia</name>
    <dbReference type="NCBI Taxonomy" id="1963864"/>
    <lineage>
        <taxon>Eukaryota</taxon>
        <taxon>Amoebozoa</taxon>
        <taxon>Tubulinea</taxon>
        <taxon>Elardia</taxon>
        <taxon>Arcellinida</taxon>
        <taxon>Sphaerothecina</taxon>
        <taxon>Arcellidae</taxon>
        <taxon>Arcella</taxon>
    </lineage>
</organism>
<dbReference type="InterPro" id="IPR000652">
    <property type="entry name" value="Triosephosphate_isomerase"/>
</dbReference>